<dbReference type="AlphaFoldDB" id="A0A8J3BM12"/>
<gene>
    <name evidence="6" type="ORF">GCM10010124_24700</name>
</gene>
<sequence length="301" mass="30946">MDGFRARRYGVALAAGAALLAVAAGCTVERAADERTGSGVSMGQEDRREAAGAPAPAGRPAAAGLPAAKVVDTRSVVRTGTLAVRVDRAGDVETAAARAVALTQAAGGYVGEDRRDRGTGAAQATLTVRVPAAGFEALLGQLAGVGREESRQIGTQDVTEEVVDVDARLASQQASVNRTRAMLAQARTVAELVSLEGELARREAELASLQARKRSLADRTALSTVTLEIRGPGVAAAAPREPGFGSGLAAGWRALVSSLRVLAAVLGLLAPWVLLLGGPAWLTARWLRRRRARPAAAAAPQ</sequence>
<feature type="domain" description="DUF4349" evidence="5">
    <location>
        <begin position="74"/>
        <end position="282"/>
    </location>
</feature>
<accession>A0A8J3BM12</accession>
<evidence type="ECO:0000256" key="3">
    <source>
        <dbReference type="SAM" id="Phobius"/>
    </source>
</evidence>
<feature type="chain" id="PRO_5038524767" evidence="4">
    <location>
        <begin position="24"/>
        <end position="301"/>
    </location>
</feature>
<dbReference type="RefSeq" id="WP_189114404.1">
    <property type="nucleotide sequence ID" value="NZ_BMQC01000007.1"/>
</dbReference>
<evidence type="ECO:0000259" key="5">
    <source>
        <dbReference type="Pfam" id="PF14257"/>
    </source>
</evidence>
<keyword evidence="4" id="KW-0732">Signal</keyword>
<keyword evidence="3" id="KW-1133">Transmembrane helix</keyword>
<feature type="compositionally biased region" description="Low complexity" evidence="2">
    <location>
        <begin position="51"/>
        <end position="64"/>
    </location>
</feature>
<feature type="coiled-coil region" evidence="1">
    <location>
        <begin position="192"/>
        <end position="219"/>
    </location>
</feature>
<keyword evidence="3" id="KW-0812">Transmembrane</keyword>
<dbReference type="Proteomes" id="UP000662200">
    <property type="component" value="Unassembled WGS sequence"/>
</dbReference>
<evidence type="ECO:0000256" key="1">
    <source>
        <dbReference type="SAM" id="Coils"/>
    </source>
</evidence>
<evidence type="ECO:0000313" key="6">
    <source>
        <dbReference type="EMBL" id="GGK30920.1"/>
    </source>
</evidence>
<keyword evidence="3" id="KW-0472">Membrane</keyword>
<proteinExistence type="predicted"/>
<keyword evidence="1" id="KW-0175">Coiled coil</keyword>
<keyword evidence="6" id="KW-0449">Lipoprotein</keyword>
<dbReference type="EMBL" id="BMQC01000007">
    <property type="protein sequence ID" value="GGK30920.1"/>
    <property type="molecule type" value="Genomic_DNA"/>
</dbReference>
<reference evidence="6" key="1">
    <citation type="journal article" date="2014" name="Int. J. Syst. Evol. Microbiol.">
        <title>Complete genome sequence of Corynebacterium casei LMG S-19264T (=DSM 44701T), isolated from a smear-ripened cheese.</title>
        <authorList>
            <consortium name="US DOE Joint Genome Institute (JGI-PGF)"/>
            <person name="Walter F."/>
            <person name="Albersmeier A."/>
            <person name="Kalinowski J."/>
            <person name="Ruckert C."/>
        </authorList>
    </citation>
    <scope>NUCLEOTIDE SEQUENCE</scope>
    <source>
        <strain evidence="6">JCM 3091</strain>
    </source>
</reference>
<keyword evidence="7" id="KW-1185">Reference proteome</keyword>
<comment type="caution">
    <text evidence="6">The sequence shown here is derived from an EMBL/GenBank/DDBJ whole genome shotgun (WGS) entry which is preliminary data.</text>
</comment>
<name>A0A8J3BM12_9ACTN</name>
<dbReference type="InterPro" id="IPR025645">
    <property type="entry name" value="DUF4349"/>
</dbReference>
<reference evidence="6" key="2">
    <citation type="submission" date="2020-09" db="EMBL/GenBank/DDBJ databases">
        <authorList>
            <person name="Sun Q."/>
            <person name="Ohkuma M."/>
        </authorList>
    </citation>
    <scope>NUCLEOTIDE SEQUENCE</scope>
    <source>
        <strain evidence="6">JCM 3091</strain>
    </source>
</reference>
<feature type="signal peptide" evidence="4">
    <location>
        <begin position="1"/>
        <end position="23"/>
    </location>
</feature>
<evidence type="ECO:0000256" key="4">
    <source>
        <dbReference type="SAM" id="SignalP"/>
    </source>
</evidence>
<protein>
    <submittedName>
        <fullName evidence="6">Lipoprotein</fullName>
    </submittedName>
</protein>
<organism evidence="6 7">
    <name type="scientific">Pilimelia terevasa</name>
    <dbReference type="NCBI Taxonomy" id="53372"/>
    <lineage>
        <taxon>Bacteria</taxon>
        <taxon>Bacillati</taxon>
        <taxon>Actinomycetota</taxon>
        <taxon>Actinomycetes</taxon>
        <taxon>Micromonosporales</taxon>
        <taxon>Micromonosporaceae</taxon>
        <taxon>Pilimelia</taxon>
    </lineage>
</organism>
<evidence type="ECO:0000313" key="7">
    <source>
        <dbReference type="Proteomes" id="UP000662200"/>
    </source>
</evidence>
<feature type="transmembrane region" description="Helical" evidence="3">
    <location>
        <begin position="261"/>
        <end position="284"/>
    </location>
</feature>
<feature type="region of interest" description="Disordered" evidence="2">
    <location>
        <begin position="34"/>
        <end position="64"/>
    </location>
</feature>
<dbReference type="Pfam" id="PF14257">
    <property type="entry name" value="DUF4349"/>
    <property type="match status" value="1"/>
</dbReference>
<evidence type="ECO:0000256" key="2">
    <source>
        <dbReference type="SAM" id="MobiDB-lite"/>
    </source>
</evidence>
<dbReference type="PROSITE" id="PS51257">
    <property type="entry name" value="PROKAR_LIPOPROTEIN"/>
    <property type="match status" value="1"/>
</dbReference>